<dbReference type="InterPro" id="IPR035906">
    <property type="entry name" value="MetI-like_sf"/>
</dbReference>
<dbReference type="PANTHER" id="PTHR43744:SF12">
    <property type="entry name" value="ABC TRANSPORTER PERMEASE PROTEIN MG189-RELATED"/>
    <property type="match status" value="1"/>
</dbReference>
<dbReference type="GO" id="GO:0055085">
    <property type="term" value="P:transmembrane transport"/>
    <property type="evidence" value="ECO:0007669"/>
    <property type="project" value="InterPro"/>
</dbReference>
<keyword evidence="4 7" id="KW-0812">Transmembrane</keyword>
<dbReference type="PANTHER" id="PTHR43744">
    <property type="entry name" value="ABC TRANSPORTER PERMEASE PROTEIN MG189-RELATED-RELATED"/>
    <property type="match status" value="1"/>
</dbReference>
<evidence type="ECO:0000256" key="1">
    <source>
        <dbReference type="ARBA" id="ARBA00004651"/>
    </source>
</evidence>
<evidence type="ECO:0000313" key="10">
    <source>
        <dbReference type="Proteomes" id="UP000258927"/>
    </source>
</evidence>
<feature type="transmembrane region" description="Helical" evidence="7">
    <location>
        <begin position="73"/>
        <end position="99"/>
    </location>
</feature>
<keyword evidence="6 7" id="KW-0472">Membrane</keyword>
<dbReference type="Gene3D" id="1.10.3720.10">
    <property type="entry name" value="MetI-like"/>
    <property type="match status" value="1"/>
</dbReference>
<feature type="transmembrane region" description="Helical" evidence="7">
    <location>
        <begin position="12"/>
        <end position="32"/>
    </location>
</feature>
<dbReference type="EMBL" id="CP021330">
    <property type="protein sequence ID" value="AVX05713.1"/>
    <property type="molecule type" value="Genomic_DNA"/>
</dbReference>
<evidence type="ECO:0000313" key="9">
    <source>
        <dbReference type="EMBL" id="AVX05713.1"/>
    </source>
</evidence>
<feature type="transmembrane region" description="Helical" evidence="7">
    <location>
        <begin position="143"/>
        <end position="165"/>
    </location>
</feature>
<dbReference type="AlphaFoldDB" id="A0A2R4MIE5"/>
<feature type="transmembrane region" description="Helical" evidence="7">
    <location>
        <begin position="186"/>
        <end position="208"/>
    </location>
</feature>
<name>A0A2R4MIE5_9HYPH</name>
<keyword evidence="3" id="KW-1003">Cell membrane</keyword>
<evidence type="ECO:0000256" key="6">
    <source>
        <dbReference type="ARBA" id="ARBA00023136"/>
    </source>
</evidence>
<dbReference type="RefSeq" id="WP_051213365.1">
    <property type="nucleotide sequence ID" value="NZ_CP021330.1"/>
</dbReference>
<dbReference type="SUPFAM" id="SSF161098">
    <property type="entry name" value="MetI-like"/>
    <property type="match status" value="1"/>
</dbReference>
<proteinExistence type="inferred from homology"/>
<dbReference type="STRING" id="1122213.GCA_000423365_00899"/>
<evidence type="ECO:0000256" key="4">
    <source>
        <dbReference type="ARBA" id="ARBA00022692"/>
    </source>
</evidence>
<gene>
    <name evidence="9" type="ORF">MXMO3_03207</name>
</gene>
<feature type="transmembrane region" description="Helical" evidence="7">
    <location>
        <begin position="246"/>
        <end position="264"/>
    </location>
</feature>
<evidence type="ECO:0000256" key="3">
    <source>
        <dbReference type="ARBA" id="ARBA00022475"/>
    </source>
</evidence>
<dbReference type="InterPro" id="IPR000515">
    <property type="entry name" value="MetI-like"/>
</dbReference>
<evidence type="ECO:0000256" key="2">
    <source>
        <dbReference type="ARBA" id="ARBA00022448"/>
    </source>
</evidence>
<sequence length="279" mass="30828">MANVIKKPGDLGSWLMHIFLGANAVIMLYPILMMALSSFKTNKEIFTSPFSLPRSFSLDNFAVIWSQTNVPRYFINSTIVTGLSVLVLLVVGTMAAYALSRYKFKGNIMISLFFLSGLMLPLRLAIIPLFIQLKALGLVDNLLGLICIYTAMSLPATVFIMTGFLRSLPSELEDSARMDGASEFRIMVEIMVPLITPAMVIAGIYNAVPIWNDFFFPLIFIQSPEWKTLAQGLTAFFGEYSVNYGVLYAGLTLAALPIMLVFIVQSRRFIAGMTAGAIK</sequence>
<dbReference type="GO" id="GO:0005886">
    <property type="term" value="C:plasma membrane"/>
    <property type="evidence" value="ECO:0007669"/>
    <property type="project" value="UniProtKB-SubCell"/>
</dbReference>
<dbReference type="KEGG" id="mmyr:MXMO3_03207"/>
<organism evidence="9 10">
    <name type="scientific">Maritalea myrionectae</name>
    <dbReference type="NCBI Taxonomy" id="454601"/>
    <lineage>
        <taxon>Bacteria</taxon>
        <taxon>Pseudomonadati</taxon>
        <taxon>Pseudomonadota</taxon>
        <taxon>Alphaproteobacteria</taxon>
        <taxon>Hyphomicrobiales</taxon>
        <taxon>Devosiaceae</taxon>
        <taxon>Maritalea</taxon>
    </lineage>
</organism>
<dbReference type="Proteomes" id="UP000258927">
    <property type="component" value="Chromosome"/>
</dbReference>
<evidence type="ECO:0000256" key="7">
    <source>
        <dbReference type="RuleBase" id="RU363032"/>
    </source>
</evidence>
<comment type="subcellular location">
    <subcellularLocation>
        <location evidence="1 7">Cell membrane</location>
        <topology evidence="1 7">Multi-pass membrane protein</topology>
    </subcellularLocation>
</comment>
<keyword evidence="2 7" id="KW-0813">Transport</keyword>
<protein>
    <submittedName>
        <fullName evidence="9">Maltodextrin transport system permease protein MalD</fullName>
    </submittedName>
</protein>
<keyword evidence="5 7" id="KW-1133">Transmembrane helix</keyword>
<dbReference type="PROSITE" id="PS50928">
    <property type="entry name" value="ABC_TM1"/>
    <property type="match status" value="1"/>
</dbReference>
<accession>A0A2R4MIE5</accession>
<feature type="domain" description="ABC transmembrane type-1" evidence="8">
    <location>
        <begin position="74"/>
        <end position="265"/>
    </location>
</feature>
<evidence type="ECO:0000256" key="5">
    <source>
        <dbReference type="ARBA" id="ARBA00022989"/>
    </source>
</evidence>
<comment type="similarity">
    <text evidence="7">Belongs to the binding-protein-dependent transport system permease family.</text>
</comment>
<keyword evidence="10" id="KW-1185">Reference proteome</keyword>
<reference evidence="9 10" key="1">
    <citation type="submission" date="2017-05" db="EMBL/GenBank/DDBJ databases">
        <title>Genome Analysis of Maritalea myrionectae HL2708#5.</title>
        <authorList>
            <consortium name="Cotde Inc.-PKNU"/>
            <person name="Jang D."/>
            <person name="Oh H.-M."/>
        </authorList>
    </citation>
    <scope>NUCLEOTIDE SEQUENCE [LARGE SCALE GENOMIC DNA]</scope>
    <source>
        <strain evidence="9 10">HL2708#5</strain>
    </source>
</reference>
<evidence type="ECO:0000259" key="8">
    <source>
        <dbReference type="PROSITE" id="PS50928"/>
    </source>
</evidence>
<dbReference type="Pfam" id="PF00528">
    <property type="entry name" value="BPD_transp_1"/>
    <property type="match status" value="1"/>
</dbReference>
<dbReference type="CDD" id="cd06261">
    <property type="entry name" value="TM_PBP2"/>
    <property type="match status" value="1"/>
</dbReference>
<feature type="transmembrane region" description="Helical" evidence="7">
    <location>
        <begin position="111"/>
        <end position="131"/>
    </location>
</feature>